<dbReference type="InterPro" id="IPR025184">
    <property type="entry name" value="AadA_C"/>
</dbReference>
<keyword evidence="1" id="KW-0808">Transferase</keyword>
<evidence type="ECO:0000256" key="2">
    <source>
        <dbReference type="SAM" id="MobiDB-lite"/>
    </source>
</evidence>
<evidence type="ECO:0000313" key="5">
    <source>
        <dbReference type="EMBL" id="TDE94938.1"/>
    </source>
</evidence>
<accession>A0ABY2E4I3</accession>
<dbReference type="Pfam" id="PF13427">
    <property type="entry name" value="AadA_C"/>
    <property type="match status" value="1"/>
</dbReference>
<reference evidence="5 6" key="1">
    <citation type="submission" date="2019-03" db="EMBL/GenBank/DDBJ databases">
        <title>Genomic features of bacteria from cold environments.</title>
        <authorList>
            <person name="Shen L."/>
        </authorList>
    </citation>
    <scope>NUCLEOTIDE SEQUENCE [LARGE SCALE GENOMIC DNA]</scope>
    <source>
        <strain evidence="6">T3246-1</strain>
    </source>
</reference>
<name>A0ABY2E4I3_9MICO</name>
<feature type="domain" description="Polymerase nucleotidyl transferase" evidence="3">
    <location>
        <begin position="56"/>
        <end position="117"/>
    </location>
</feature>
<feature type="compositionally biased region" description="Pro residues" evidence="2">
    <location>
        <begin position="21"/>
        <end position="35"/>
    </location>
</feature>
<keyword evidence="6" id="KW-1185">Reference proteome</keyword>
<dbReference type="Proteomes" id="UP000504882">
    <property type="component" value="Unassembled WGS sequence"/>
</dbReference>
<dbReference type="SUPFAM" id="SSF81301">
    <property type="entry name" value="Nucleotidyltransferase"/>
    <property type="match status" value="1"/>
</dbReference>
<dbReference type="InterPro" id="IPR043519">
    <property type="entry name" value="NT_sf"/>
</dbReference>
<protein>
    <submittedName>
        <fullName evidence="5">DUF4111 domain-containing protein</fullName>
    </submittedName>
</protein>
<comment type="caution">
    <text evidence="5">The sequence shown here is derived from an EMBL/GenBank/DDBJ whole genome shotgun (WGS) entry which is preliminary data.</text>
</comment>
<evidence type="ECO:0000256" key="1">
    <source>
        <dbReference type="ARBA" id="ARBA00022679"/>
    </source>
</evidence>
<dbReference type="Gene3D" id="3.30.460.10">
    <property type="entry name" value="Beta Polymerase, domain 2"/>
    <property type="match status" value="1"/>
</dbReference>
<feature type="region of interest" description="Disordered" evidence="2">
    <location>
        <begin position="1"/>
        <end position="35"/>
    </location>
</feature>
<dbReference type="Pfam" id="PF01909">
    <property type="entry name" value="NTP_transf_2"/>
    <property type="match status" value="1"/>
</dbReference>
<proteinExistence type="predicted"/>
<gene>
    <name evidence="5" type="ORF">EXU48_09145</name>
</gene>
<feature type="domain" description="Adenylyltransferase AadA C-terminal" evidence="4">
    <location>
        <begin position="172"/>
        <end position="277"/>
    </location>
</feature>
<dbReference type="CDD" id="cd05403">
    <property type="entry name" value="NT_KNTase_like"/>
    <property type="match status" value="1"/>
</dbReference>
<dbReference type="EMBL" id="SMNA01000004">
    <property type="protein sequence ID" value="TDE94938.1"/>
    <property type="molecule type" value="Genomic_DNA"/>
</dbReference>
<dbReference type="InterPro" id="IPR002934">
    <property type="entry name" value="Polymerase_NTP_transf_dom"/>
</dbReference>
<sequence length="283" mass="30225">MNRCSPYLTGGPYGGAVTTVPTPPSVPSEPSEPTPPGRMLDLIADGIATRLGDGLLGLYVHGSYVAGDFDPARSDLDLLAVLRDVPTATTLELLRPLHARLAVDHPAWADRIEVDYLPTATLTTLADRSGPMIRISPGEPLHLFEATRHYLLNVAFARSTGRSLRGPSPTAVLPPVDRVAVLAVVREHAASWPAWVTDARGRPGAQAYAVLTLCRALHLVTEGTQVSKRRAAAWAAARRLESAELIEWATAWWYDGGTVGAPGRFEEVATLVHSVSAEVAALP</sequence>
<evidence type="ECO:0000313" key="6">
    <source>
        <dbReference type="Proteomes" id="UP000504882"/>
    </source>
</evidence>
<evidence type="ECO:0000259" key="3">
    <source>
        <dbReference type="Pfam" id="PF01909"/>
    </source>
</evidence>
<evidence type="ECO:0000259" key="4">
    <source>
        <dbReference type="Pfam" id="PF13427"/>
    </source>
</evidence>
<organism evidence="5 6">
    <name type="scientific">Occultella glacieicola</name>
    <dbReference type="NCBI Taxonomy" id="2518684"/>
    <lineage>
        <taxon>Bacteria</taxon>
        <taxon>Bacillati</taxon>
        <taxon>Actinomycetota</taxon>
        <taxon>Actinomycetes</taxon>
        <taxon>Micrococcales</taxon>
        <taxon>Ruaniaceae</taxon>
        <taxon>Occultella</taxon>
    </lineage>
</organism>